<proteinExistence type="predicted"/>
<protein>
    <submittedName>
        <fullName evidence="2">Uncharacterized protein</fullName>
    </submittedName>
</protein>
<dbReference type="AlphaFoldDB" id="A0A6C0HDB3"/>
<keyword evidence="1" id="KW-0812">Transmembrane</keyword>
<evidence type="ECO:0000256" key="1">
    <source>
        <dbReference type="SAM" id="Phobius"/>
    </source>
</evidence>
<name>A0A6C0HDB3_9ZZZZ</name>
<accession>A0A6C0HDB3</accession>
<evidence type="ECO:0000313" key="2">
    <source>
        <dbReference type="EMBL" id="QHT77993.1"/>
    </source>
</evidence>
<feature type="transmembrane region" description="Helical" evidence="1">
    <location>
        <begin position="30"/>
        <end position="51"/>
    </location>
</feature>
<dbReference type="EMBL" id="MN739925">
    <property type="protein sequence ID" value="QHT77993.1"/>
    <property type="molecule type" value="Genomic_DNA"/>
</dbReference>
<reference evidence="2" key="1">
    <citation type="journal article" date="2020" name="Nature">
        <title>Giant virus diversity and host interactions through global metagenomics.</title>
        <authorList>
            <person name="Schulz F."/>
            <person name="Roux S."/>
            <person name="Paez-Espino D."/>
            <person name="Jungbluth S."/>
            <person name="Walsh D.A."/>
            <person name="Denef V.J."/>
            <person name="McMahon K.D."/>
            <person name="Konstantinidis K.T."/>
            <person name="Eloe-Fadrosh E.A."/>
            <person name="Kyrpides N.C."/>
            <person name="Woyke T."/>
        </authorList>
    </citation>
    <scope>NUCLEOTIDE SEQUENCE</scope>
    <source>
        <strain evidence="2">GVMAG-M-3300023179-90</strain>
    </source>
</reference>
<keyword evidence="1" id="KW-1133">Transmembrane helix</keyword>
<sequence>MNSPQESNIGAITQNLTQTSESGLFSNKNIIIILLIILLVFSFLGINILTISGNIMQTFIQIFGPLVSQILSIFGYTTGTVLNKTADVVADTAKTGIDIAEGSIQSVGNILRDASQSNVDVRSKQSLDTVLNRGILTGNEPRADTTENPIQKPITSGKQNWCLVGEYQGKRGCIEVGEHDKCLSGQVFPNQKMCLNPTLTQT</sequence>
<organism evidence="2">
    <name type="scientific">viral metagenome</name>
    <dbReference type="NCBI Taxonomy" id="1070528"/>
    <lineage>
        <taxon>unclassified sequences</taxon>
        <taxon>metagenomes</taxon>
        <taxon>organismal metagenomes</taxon>
    </lineage>
</organism>
<keyword evidence="1" id="KW-0472">Membrane</keyword>